<keyword evidence="1" id="KW-0812">Transmembrane</keyword>
<evidence type="ECO:0000313" key="2">
    <source>
        <dbReference type="EMBL" id="OTW45184.1"/>
    </source>
</evidence>
<dbReference type="Proteomes" id="UP000195152">
    <property type="component" value="Unassembled WGS sequence"/>
</dbReference>
<organism evidence="2 3">
    <name type="scientific">Bacillus thuringiensis serovar mexicanensis</name>
    <dbReference type="NCBI Taxonomy" id="180868"/>
    <lineage>
        <taxon>Bacteria</taxon>
        <taxon>Bacillati</taxon>
        <taxon>Bacillota</taxon>
        <taxon>Bacilli</taxon>
        <taxon>Bacillales</taxon>
        <taxon>Bacillaceae</taxon>
        <taxon>Bacillus</taxon>
        <taxon>Bacillus cereus group</taxon>
    </lineage>
</organism>
<dbReference type="AlphaFoldDB" id="A0A242W3P8"/>
<dbReference type="EMBL" id="NFCF01000098">
    <property type="protein sequence ID" value="OTW45184.1"/>
    <property type="molecule type" value="Genomic_DNA"/>
</dbReference>
<keyword evidence="1" id="KW-1133">Transmembrane helix</keyword>
<evidence type="ECO:0000256" key="1">
    <source>
        <dbReference type="SAM" id="Phobius"/>
    </source>
</evidence>
<feature type="transmembrane region" description="Helical" evidence="1">
    <location>
        <begin position="42"/>
        <end position="63"/>
    </location>
</feature>
<gene>
    <name evidence="2" type="ORF">BK699_26160</name>
</gene>
<evidence type="ECO:0000313" key="3">
    <source>
        <dbReference type="Proteomes" id="UP000195152"/>
    </source>
</evidence>
<sequence length="69" mass="8457">MPYMARVEKVENNPEKRSKKIHSLTYLYGKTLYFLKKLHYQLLYINITMISMFAFIFQSIPILNNHFYY</sequence>
<protein>
    <submittedName>
        <fullName evidence="2">Uncharacterized protein</fullName>
    </submittedName>
</protein>
<reference evidence="2 3" key="1">
    <citation type="submission" date="2016-10" db="EMBL/GenBank/DDBJ databases">
        <title>Comparative genomics of Bacillus thuringiensis reveals a path to pathogens against multiple invertebrate hosts.</title>
        <authorList>
            <person name="Zheng J."/>
            <person name="Gao Q."/>
            <person name="Liu H."/>
            <person name="Peng D."/>
            <person name="Ruan L."/>
            <person name="Sun M."/>
        </authorList>
    </citation>
    <scope>NUCLEOTIDE SEQUENCE [LARGE SCALE GENOMIC DNA]</scope>
    <source>
        <strain evidence="2">BGSC 4AC1</strain>
    </source>
</reference>
<accession>A0A242W3P8</accession>
<proteinExistence type="predicted"/>
<name>A0A242W3P8_BACTU</name>
<comment type="caution">
    <text evidence="2">The sequence shown here is derived from an EMBL/GenBank/DDBJ whole genome shotgun (WGS) entry which is preliminary data.</text>
</comment>
<keyword evidence="1" id="KW-0472">Membrane</keyword>